<proteinExistence type="predicted"/>
<sequence length="536" mass="59509">MNRAIALTGASLEIAGSLSGVPFVGAAAILLNEIVACCADIQVKKQQARQLANQCAGLLTTLEDHSSKLTGTELQQAVDELQPVLENILKRVKQWSRYNRVQCFIWNGDIEKGIDQCKSELSGALSIFNVNAQIIGNTLQRETIEINRAHTADIQELREMIGSILTSRQDMSQVVEMQANGEHAAEIVMQAAQHELRDMREAATFHADARSELPIPRNGERYLEYQRSLMDLHRVTGLPPSVKTLNGEITKAGDLAVAGGAYSDVWKGKWLGEEEVALKALRNVRSSDRRARQRFEREINLWAELKHDHILPFYGIVTNLGNHIHMVFAPMHVSTCPELLLARKVSPWQVNGNALEYTIAHPDVDRLRLLKGAALGLEYLHNCNIVHGNVKCANILVSASSEARICDFGMSKIIEEVTEQAASVTLTTSGSARWLAPELIEGNITSPTKATDSYAFAMTALELLTGKHPYANQKRNAAVIHEKVVKRLLPPRPRNDDADKWISNDIWALMLACWQSAEDRPSLADIRSHLERIHSA</sequence>
<gene>
    <name evidence="2" type="ORF">PLEOSDRAFT_1099610</name>
</gene>
<evidence type="ECO:0000313" key="3">
    <source>
        <dbReference type="Proteomes" id="UP000027073"/>
    </source>
</evidence>
<dbReference type="HOGENOM" id="CLU_000288_7_38_1"/>
<dbReference type="Pfam" id="PF07714">
    <property type="entry name" value="PK_Tyr_Ser-Thr"/>
    <property type="match status" value="1"/>
</dbReference>
<dbReference type="InterPro" id="IPR011009">
    <property type="entry name" value="Kinase-like_dom_sf"/>
</dbReference>
<organism evidence="2 3">
    <name type="scientific">Pleurotus ostreatus (strain PC15)</name>
    <name type="common">Oyster mushroom</name>
    <dbReference type="NCBI Taxonomy" id="1137138"/>
    <lineage>
        <taxon>Eukaryota</taxon>
        <taxon>Fungi</taxon>
        <taxon>Dikarya</taxon>
        <taxon>Basidiomycota</taxon>
        <taxon>Agaricomycotina</taxon>
        <taxon>Agaricomycetes</taxon>
        <taxon>Agaricomycetidae</taxon>
        <taxon>Agaricales</taxon>
        <taxon>Pleurotineae</taxon>
        <taxon>Pleurotaceae</taxon>
        <taxon>Pleurotus</taxon>
    </lineage>
</organism>
<dbReference type="CDD" id="cd21037">
    <property type="entry name" value="MLKL_NTD"/>
    <property type="match status" value="1"/>
</dbReference>
<name>A0A067PB52_PLEO1</name>
<dbReference type="Gene3D" id="1.20.930.20">
    <property type="entry name" value="Adaptor protein Cbl, N-terminal domain"/>
    <property type="match status" value="1"/>
</dbReference>
<dbReference type="GO" id="GO:0007166">
    <property type="term" value="P:cell surface receptor signaling pathway"/>
    <property type="evidence" value="ECO:0007669"/>
    <property type="project" value="InterPro"/>
</dbReference>
<dbReference type="InterPro" id="IPR001245">
    <property type="entry name" value="Ser-Thr/Tyr_kinase_cat_dom"/>
</dbReference>
<dbReference type="PANTHER" id="PTHR44329:SF261">
    <property type="entry name" value="ZINC FINGER CONTAINING PROTEIN KINASE-RELATED"/>
    <property type="match status" value="1"/>
</dbReference>
<dbReference type="Proteomes" id="UP000027073">
    <property type="component" value="Unassembled WGS sequence"/>
</dbReference>
<evidence type="ECO:0000313" key="2">
    <source>
        <dbReference type="EMBL" id="KDQ33652.1"/>
    </source>
</evidence>
<protein>
    <recommendedName>
        <fullName evidence="1">Protein kinase domain-containing protein</fullName>
    </recommendedName>
</protein>
<dbReference type="Gene3D" id="1.10.510.10">
    <property type="entry name" value="Transferase(Phosphotransferase) domain 1"/>
    <property type="match status" value="1"/>
</dbReference>
<dbReference type="OrthoDB" id="5966500at2759"/>
<dbReference type="AlphaFoldDB" id="A0A067PB52"/>
<dbReference type="PANTHER" id="PTHR44329">
    <property type="entry name" value="SERINE/THREONINE-PROTEIN KINASE TNNI3K-RELATED"/>
    <property type="match status" value="1"/>
</dbReference>
<dbReference type="GO" id="GO:0005524">
    <property type="term" value="F:ATP binding"/>
    <property type="evidence" value="ECO:0007669"/>
    <property type="project" value="InterPro"/>
</dbReference>
<dbReference type="VEuPathDB" id="FungiDB:PLEOSDRAFT_1099610"/>
<dbReference type="SUPFAM" id="SSF56112">
    <property type="entry name" value="Protein kinase-like (PK-like)"/>
    <property type="match status" value="1"/>
</dbReference>
<dbReference type="InterPro" id="IPR036537">
    <property type="entry name" value="Adaptor_Cbl_N_dom_sf"/>
</dbReference>
<dbReference type="InterPro" id="IPR000719">
    <property type="entry name" value="Prot_kinase_dom"/>
</dbReference>
<dbReference type="InterPro" id="IPR059179">
    <property type="entry name" value="MLKL-like_MCAfunc"/>
</dbReference>
<evidence type="ECO:0000259" key="1">
    <source>
        <dbReference type="PROSITE" id="PS50011"/>
    </source>
</evidence>
<dbReference type="InParanoid" id="A0A067PB52"/>
<feature type="domain" description="Protein kinase" evidence="1">
    <location>
        <begin position="251"/>
        <end position="536"/>
    </location>
</feature>
<reference evidence="3" key="1">
    <citation type="journal article" date="2014" name="Proc. Natl. Acad. Sci. U.S.A.">
        <title>Extensive sampling of basidiomycete genomes demonstrates inadequacy of the white-rot/brown-rot paradigm for wood decay fungi.</title>
        <authorList>
            <person name="Riley R."/>
            <person name="Salamov A.A."/>
            <person name="Brown D.W."/>
            <person name="Nagy L.G."/>
            <person name="Floudas D."/>
            <person name="Held B.W."/>
            <person name="Levasseur A."/>
            <person name="Lombard V."/>
            <person name="Morin E."/>
            <person name="Otillar R."/>
            <person name="Lindquist E.A."/>
            <person name="Sun H."/>
            <person name="LaButti K.M."/>
            <person name="Schmutz J."/>
            <person name="Jabbour D."/>
            <person name="Luo H."/>
            <person name="Baker S.E."/>
            <person name="Pisabarro A.G."/>
            <person name="Walton J.D."/>
            <person name="Blanchette R.A."/>
            <person name="Henrissat B."/>
            <person name="Martin F."/>
            <person name="Cullen D."/>
            <person name="Hibbett D.S."/>
            <person name="Grigoriev I.V."/>
        </authorList>
    </citation>
    <scope>NUCLEOTIDE SEQUENCE [LARGE SCALE GENOMIC DNA]</scope>
    <source>
        <strain evidence="3">PC15</strain>
    </source>
</reference>
<dbReference type="InterPro" id="IPR051681">
    <property type="entry name" value="Ser/Thr_Kinases-Pseudokinases"/>
</dbReference>
<dbReference type="STRING" id="1137138.A0A067PB52"/>
<accession>A0A067PB52</accession>
<dbReference type="EMBL" id="KL198004">
    <property type="protein sequence ID" value="KDQ33652.1"/>
    <property type="molecule type" value="Genomic_DNA"/>
</dbReference>
<dbReference type="GO" id="GO:0004674">
    <property type="term" value="F:protein serine/threonine kinase activity"/>
    <property type="evidence" value="ECO:0007669"/>
    <property type="project" value="TreeGrafter"/>
</dbReference>
<dbReference type="PROSITE" id="PS50011">
    <property type="entry name" value="PROTEIN_KINASE_DOM"/>
    <property type="match status" value="1"/>
</dbReference>